<sequence length="988" mass="112303">MSSLIITAQYKPAKNYTTANGLPNNAVRSLFLDQNYDVWIGTENGICKFENGTFSTLELPKKITNNSCWDISQDSEGNMWFASYGGGIYKYDGKRYTVFNASNGLPNTKARKLLAYKNKMYVGTDLGVAIIDIKTNKISVPKGILPHFGVFIVTDFVMSKNEVYFSTSNEGVFKIVYKNSLPRIERVLKLDHAFSLGLFDNTLLVGGKATMEQLDINDLIENKNTTKSFGSTTVWDYAIDKYNKKHAAAWGVFDLSGGLFTIANNEITNVSREYGIDSQSILNVAYNPEKDCLYVGSKDKGIYEVQLDQTIVYNPFDNKKIVDFETLNHQKVILHQDGISILDGSNFVVKTITNTDFKKAELAYINTTKNKLPTHSDGYFELEYSTPASKIEFYEIVKHEKSLWITSNIGVYEMNFNGSIINYLPIHSYKIGFTADGQFIETIPYAGVRIYDNVYHLQAKHFSEFDKSTPLNVVGILNNQNKTYLVSVFQGLFKHQNNTFQSLLNNNIWSQEKLKFITKNNKGNLIIASEFGAVTIIDDSKSFKVLKNINKDQIIGNTLTFLESYKDYIFIGTEQGITIYRNGQFQFFDKEQGLSDAAISSSAIFENQLWLGTQKGYFSINLDKLTANKKTVSSIAITNITINSVPIKSTNYHWFTYTSKELNCEYNQNTIAVDFVPKGHTFPNKLKFRYRLKSDDRWSPYTDKPYVYLSYLPANTYQLEIEVYDLHSGKTTCYTILTITIKKPFWETAWFYAAIGLCLVLCFLLIVSRIKKQAKQKAATERKLAKAKLEALLSQMNPHFTFNALTSIQSFVFNKDVLDSSIYISEVASLMRQTLDNSSNQTITIADEIRYLQTYISIENKRFDGRIQSQIIVDQSILQEITEIPTMLLQPFVENIFKHAFTEDSVQPAFTIEFTRVANMRLQILISDNGNGKKETTKNHVSKGLSIAKERLQIMQPTNENPIVIIFSETGTTVKIKLIIQTEKPITT</sequence>
<evidence type="ECO:0000313" key="3">
    <source>
        <dbReference type="EMBL" id="MBC5844604.1"/>
    </source>
</evidence>
<dbReference type="Pfam" id="PF07494">
    <property type="entry name" value="Reg_prop"/>
    <property type="match status" value="2"/>
</dbReference>
<comment type="caution">
    <text evidence="3">The sequence shown here is derived from an EMBL/GenBank/DDBJ whole genome shotgun (WGS) entry which is preliminary data.</text>
</comment>
<keyword evidence="3" id="KW-0808">Transferase</keyword>
<keyword evidence="1" id="KW-1133">Transmembrane helix</keyword>
<dbReference type="InterPro" id="IPR050640">
    <property type="entry name" value="Bact_2-comp_sensor_kinase"/>
</dbReference>
<dbReference type="Gene3D" id="2.60.40.10">
    <property type="entry name" value="Immunoglobulins"/>
    <property type="match status" value="1"/>
</dbReference>
<dbReference type="EMBL" id="JACRUL010000018">
    <property type="protein sequence ID" value="MBC5844604.1"/>
    <property type="molecule type" value="Genomic_DNA"/>
</dbReference>
<protein>
    <submittedName>
        <fullName evidence="3">Histidine kinase</fullName>
    </submittedName>
</protein>
<name>A0A923SGE4_9FLAO</name>
<feature type="domain" description="Signal transduction histidine kinase internal region" evidence="2">
    <location>
        <begin position="787"/>
        <end position="866"/>
    </location>
</feature>
<dbReference type="AlphaFoldDB" id="A0A923SGE4"/>
<dbReference type="InterPro" id="IPR036890">
    <property type="entry name" value="HATPase_C_sf"/>
</dbReference>
<dbReference type="Proteomes" id="UP000641454">
    <property type="component" value="Unassembled WGS sequence"/>
</dbReference>
<gene>
    <name evidence="3" type="ORF">H8R25_09165</name>
</gene>
<dbReference type="InterPro" id="IPR011047">
    <property type="entry name" value="Quinoprotein_ADH-like_sf"/>
</dbReference>
<evidence type="ECO:0000256" key="1">
    <source>
        <dbReference type="SAM" id="Phobius"/>
    </source>
</evidence>
<evidence type="ECO:0000313" key="4">
    <source>
        <dbReference type="Proteomes" id="UP000641454"/>
    </source>
</evidence>
<proteinExistence type="predicted"/>
<keyword evidence="3" id="KW-0418">Kinase</keyword>
<dbReference type="InterPro" id="IPR013783">
    <property type="entry name" value="Ig-like_fold"/>
</dbReference>
<organism evidence="3 4">
    <name type="scientific">Flavobacterium muglaense</name>
    <dbReference type="NCBI Taxonomy" id="2764716"/>
    <lineage>
        <taxon>Bacteria</taxon>
        <taxon>Pseudomonadati</taxon>
        <taxon>Bacteroidota</taxon>
        <taxon>Flavobacteriia</taxon>
        <taxon>Flavobacteriales</taxon>
        <taxon>Flavobacteriaceae</taxon>
        <taxon>Flavobacterium</taxon>
    </lineage>
</organism>
<dbReference type="GO" id="GO:0000155">
    <property type="term" value="F:phosphorelay sensor kinase activity"/>
    <property type="evidence" value="ECO:0007669"/>
    <property type="project" value="InterPro"/>
</dbReference>
<dbReference type="RefSeq" id="WP_187018269.1">
    <property type="nucleotide sequence ID" value="NZ_JACRUK010000018.1"/>
</dbReference>
<feature type="transmembrane region" description="Helical" evidence="1">
    <location>
        <begin position="749"/>
        <end position="767"/>
    </location>
</feature>
<dbReference type="PANTHER" id="PTHR34220:SF7">
    <property type="entry name" value="SENSOR HISTIDINE KINASE YPDA"/>
    <property type="match status" value="1"/>
</dbReference>
<keyword evidence="4" id="KW-1185">Reference proteome</keyword>
<dbReference type="PANTHER" id="PTHR34220">
    <property type="entry name" value="SENSOR HISTIDINE KINASE YPDA"/>
    <property type="match status" value="1"/>
</dbReference>
<dbReference type="SUPFAM" id="SSF63829">
    <property type="entry name" value="Calcium-dependent phosphotriesterase"/>
    <property type="match status" value="1"/>
</dbReference>
<keyword evidence="1" id="KW-0812">Transmembrane</keyword>
<dbReference type="InterPro" id="IPR015943">
    <property type="entry name" value="WD40/YVTN_repeat-like_dom_sf"/>
</dbReference>
<dbReference type="InterPro" id="IPR010559">
    <property type="entry name" value="Sig_transdc_His_kin_internal"/>
</dbReference>
<reference evidence="3 4" key="1">
    <citation type="submission" date="2020-08" db="EMBL/GenBank/DDBJ databases">
        <title>Description of novel Flavobacterium F-392 isolate.</title>
        <authorList>
            <person name="Saticioglu I.B."/>
            <person name="Duman M."/>
            <person name="Altun S."/>
        </authorList>
    </citation>
    <scope>NUCLEOTIDE SEQUENCE [LARGE SCALE GENOMIC DNA]</scope>
    <source>
        <strain evidence="3 4">F-392</strain>
    </source>
</reference>
<dbReference type="SUPFAM" id="SSF50998">
    <property type="entry name" value="Quinoprotein alcohol dehydrogenase-like"/>
    <property type="match status" value="1"/>
</dbReference>
<dbReference type="GO" id="GO:0016020">
    <property type="term" value="C:membrane"/>
    <property type="evidence" value="ECO:0007669"/>
    <property type="project" value="InterPro"/>
</dbReference>
<evidence type="ECO:0000259" key="2">
    <source>
        <dbReference type="Pfam" id="PF06580"/>
    </source>
</evidence>
<keyword evidence="1" id="KW-0472">Membrane</keyword>
<dbReference type="Gene3D" id="3.30.565.10">
    <property type="entry name" value="Histidine kinase-like ATPase, C-terminal domain"/>
    <property type="match status" value="1"/>
</dbReference>
<accession>A0A923SGE4</accession>
<dbReference type="Gene3D" id="2.130.10.10">
    <property type="entry name" value="YVTN repeat-like/Quinoprotein amine dehydrogenase"/>
    <property type="match status" value="2"/>
</dbReference>
<dbReference type="InterPro" id="IPR011110">
    <property type="entry name" value="Reg_prop"/>
</dbReference>
<dbReference type="Pfam" id="PF06580">
    <property type="entry name" value="His_kinase"/>
    <property type="match status" value="1"/>
</dbReference>